<evidence type="ECO:0000313" key="1">
    <source>
        <dbReference type="EMBL" id="KAK9121789.1"/>
    </source>
</evidence>
<keyword evidence="2" id="KW-1185">Reference proteome</keyword>
<comment type="caution">
    <text evidence="1">The sequence shown here is derived from an EMBL/GenBank/DDBJ whole genome shotgun (WGS) entry which is preliminary data.</text>
</comment>
<accession>A0AAP0IU72</accession>
<reference evidence="1 2" key="1">
    <citation type="submission" date="2024-01" db="EMBL/GenBank/DDBJ databases">
        <title>Genome assemblies of Stephania.</title>
        <authorList>
            <person name="Yang L."/>
        </authorList>
    </citation>
    <scope>NUCLEOTIDE SEQUENCE [LARGE SCALE GENOMIC DNA]</scope>
    <source>
        <strain evidence="1">YNDBR</strain>
        <tissue evidence="1">Leaf</tissue>
    </source>
</reference>
<dbReference type="EMBL" id="JBBNAF010000008">
    <property type="protein sequence ID" value="KAK9121789.1"/>
    <property type="molecule type" value="Genomic_DNA"/>
</dbReference>
<gene>
    <name evidence="1" type="ORF">Syun_019406</name>
</gene>
<dbReference type="Proteomes" id="UP001420932">
    <property type="component" value="Unassembled WGS sequence"/>
</dbReference>
<protein>
    <submittedName>
        <fullName evidence="1">Uncharacterized protein</fullName>
    </submittedName>
</protein>
<evidence type="ECO:0000313" key="2">
    <source>
        <dbReference type="Proteomes" id="UP001420932"/>
    </source>
</evidence>
<organism evidence="1 2">
    <name type="scientific">Stephania yunnanensis</name>
    <dbReference type="NCBI Taxonomy" id="152371"/>
    <lineage>
        <taxon>Eukaryota</taxon>
        <taxon>Viridiplantae</taxon>
        <taxon>Streptophyta</taxon>
        <taxon>Embryophyta</taxon>
        <taxon>Tracheophyta</taxon>
        <taxon>Spermatophyta</taxon>
        <taxon>Magnoliopsida</taxon>
        <taxon>Ranunculales</taxon>
        <taxon>Menispermaceae</taxon>
        <taxon>Menispermoideae</taxon>
        <taxon>Cissampelideae</taxon>
        <taxon>Stephania</taxon>
    </lineage>
</organism>
<proteinExistence type="predicted"/>
<sequence length="75" mass="8399">MTIATNSKVLHDSNSPSPIIKKESKCDSHFLTMISKIFSFSSSSMSKNTLVVSGTYPTWHKRSIMKYNTCFISSC</sequence>
<dbReference type="AlphaFoldDB" id="A0AAP0IU72"/>
<name>A0AAP0IU72_9MAGN</name>